<dbReference type="AlphaFoldDB" id="A0A7L9RRY6"/>
<reference evidence="2 3" key="1">
    <citation type="submission" date="2020-06" db="EMBL/GenBank/DDBJ databases">
        <title>The endosymbiont of the kinetoplastid Bodo saltans is a Paracaedibacter-like alpha-proteobacterium possessing a putative toxin-antitoxin system.</title>
        <authorList>
            <person name="Midha S."/>
            <person name="Rigden D.J."/>
            <person name="Siozios S."/>
            <person name="Hurst G.D.D."/>
            <person name="Jackson A.P."/>
        </authorList>
    </citation>
    <scope>NUCLEOTIDE SEQUENCE [LARGE SCALE GENOMIC DNA]</scope>
    <source>
        <strain evidence="2">Lake Konstanz</strain>
    </source>
</reference>
<dbReference type="SUPFAM" id="SSF48403">
    <property type="entry name" value="Ankyrin repeat"/>
    <property type="match status" value="1"/>
</dbReference>
<keyword evidence="3" id="KW-1185">Reference proteome</keyword>
<evidence type="ECO:0000313" key="2">
    <source>
        <dbReference type="EMBL" id="QOL19311.1"/>
    </source>
</evidence>
<dbReference type="Pfam" id="PF12796">
    <property type="entry name" value="Ank_2"/>
    <property type="match status" value="1"/>
</dbReference>
<feature type="chain" id="PRO_5032343644" description="Ankyrin repeat-containing protein" evidence="1">
    <location>
        <begin position="22"/>
        <end position="201"/>
    </location>
</feature>
<accession>A0A7L9RRY6</accession>
<keyword evidence="1" id="KW-0732">Signal</keyword>
<dbReference type="Proteomes" id="UP000594001">
    <property type="component" value="Chromosome"/>
</dbReference>
<dbReference type="KEGG" id="pbal:CPBP_00062"/>
<evidence type="ECO:0000313" key="3">
    <source>
        <dbReference type="Proteomes" id="UP000594001"/>
    </source>
</evidence>
<evidence type="ECO:0000256" key="1">
    <source>
        <dbReference type="SAM" id="SignalP"/>
    </source>
</evidence>
<sequence length="201" mass="22023">MKKTLLSLLTTSILVSTSFAAADLTTETTAKSATYNTQATLMLENTVLSSNALPNAEQEMLDALLNGADFSGQTSKNESLIHAAASYTELPFFKRFLEESIARGFKITATDKQGLTLLHRAASNRASDVAVYLTDQRLPTTLTGKYRYNPSDEEIYPLFFAIFSKNVALTSTLSNGLTPEQIETTKAQVTAYQEWLNSEGQ</sequence>
<proteinExistence type="predicted"/>
<feature type="signal peptide" evidence="1">
    <location>
        <begin position="1"/>
        <end position="21"/>
    </location>
</feature>
<evidence type="ECO:0008006" key="4">
    <source>
        <dbReference type="Google" id="ProtNLM"/>
    </source>
</evidence>
<dbReference type="InterPro" id="IPR002110">
    <property type="entry name" value="Ankyrin_rpt"/>
</dbReference>
<dbReference type="Gene3D" id="1.25.40.20">
    <property type="entry name" value="Ankyrin repeat-containing domain"/>
    <property type="match status" value="1"/>
</dbReference>
<organism evidence="2 3">
    <name type="scientific">Candidatus Bodocaedibacter vickermanii</name>
    <dbReference type="NCBI Taxonomy" id="2741701"/>
    <lineage>
        <taxon>Bacteria</taxon>
        <taxon>Pseudomonadati</taxon>
        <taxon>Pseudomonadota</taxon>
        <taxon>Alphaproteobacteria</taxon>
        <taxon>Holosporales</taxon>
        <taxon>Candidatus Paracaedibacteraceae</taxon>
        <taxon>Candidatus Bodocaedibacter</taxon>
    </lineage>
</organism>
<dbReference type="RefSeq" id="WP_350332065.1">
    <property type="nucleotide sequence ID" value="NZ_CP054719.1"/>
</dbReference>
<dbReference type="InterPro" id="IPR036770">
    <property type="entry name" value="Ankyrin_rpt-contain_sf"/>
</dbReference>
<name>A0A7L9RRY6_9PROT</name>
<protein>
    <recommendedName>
        <fullName evidence="4">Ankyrin repeat-containing protein</fullName>
    </recommendedName>
</protein>
<gene>
    <name evidence="2" type="ORF">CPBP_00062</name>
</gene>
<dbReference type="EMBL" id="CP054719">
    <property type="protein sequence ID" value="QOL19311.1"/>
    <property type="molecule type" value="Genomic_DNA"/>
</dbReference>